<dbReference type="InterPro" id="IPR002878">
    <property type="entry name" value="ChsH2_C"/>
</dbReference>
<dbReference type="InterPro" id="IPR012340">
    <property type="entry name" value="NA-bd_OB-fold"/>
</dbReference>
<organism evidence="3 4">
    <name type="scientific">Paraburkholderia youngii</name>
    <dbReference type="NCBI Taxonomy" id="2782701"/>
    <lineage>
        <taxon>Bacteria</taxon>
        <taxon>Pseudomonadati</taxon>
        <taxon>Pseudomonadota</taxon>
        <taxon>Betaproteobacteria</taxon>
        <taxon>Burkholderiales</taxon>
        <taxon>Burkholderiaceae</taxon>
        <taxon>Paraburkholderia</taxon>
    </lineage>
</organism>
<accession>A0A7Y6JY16</accession>
<evidence type="ECO:0000313" key="3">
    <source>
        <dbReference type="EMBL" id="NUY00612.1"/>
    </source>
</evidence>
<dbReference type="EMBL" id="JAALDK010000001">
    <property type="protein sequence ID" value="NUY00612.1"/>
    <property type="molecule type" value="Genomic_DNA"/>
</dbReference>
<dbReference type="Proteomes" id="UP000594380">
    <property type="component" value="Unassembled WGS sequence"/>
</dbReference>
<evidence type="ECO:0000259" key="1">
    <source>
        <dbReference type="Pfam" id="PF01796"/>
    </source>
</evidence>
<reference evidence="3 4" key="1">
    <citation type="submission" date="2020-02" db="EMBL/GenBank/DDBJ databases">
        <title>Paraburkholderia simonii sp. nov. and Paraburkholderia youngii sp. nov. Brazilian and Mexican Mimosa-associated rhizobia.</title>
        <authorList>
            <person name="Mavima L."/>
            <person name="Beukes C.W."/>
            <person name="Chan W.Y."/>
            <person name="Palmer M."/>
            <person name="De Meyer S.E."/>
            <person name="James E.K."/>
            <person name="Venter S.N."/>
            <person name="Steenkamp E.T."/>
        </authorList>
    </citation>
    <scope>NUCLEOTIDE SEQUENCE [LARGE SCALE GENOMIC DNA]</scope>
    <source>
        <strain evidence="3 4">JPY169</strain>
    </source>
</reference>
<evidence type="ECO:0008006" key="5">
    <source>
        <dbReference type="Google" id="ProtNLM"/>
    </source>
</evidence>
<dbReference type="InterPro" id="IPR052513">
    <property type="entry name" value="Thioester_dehydratase-like"/>
</dbReference>
<dbReference type="InterPro" id="IPR022002">
    <property type="entry name" value="ChsH2_Znr"/>
</dbReference>
<gene>
    <name evidence="3" type="ORF">G5S42_13075</name>
</gene>
<dbReference type="Pfam" id="PF12172">
    <property type="entry name" value="zf-ChsH2"/>
    <property type="match status" value="1"/>
</dbReference>
<proteinExistence type="predicted"/>
<dbReference type="PANTHER" id="PTHR34075:SF5">
    <property type="entry name" value="BLR3430 PROTEIN"/>
    <property type="match status" value="1"/>
</dbReference>
<protein>
    <recommendedName>
        <fullName evidence="5">DNA-binding protein</fullName>
    </recommendedName>
</protein>
<dbReference type="PANTHER" id="PTHR34075">
    <property type="entry name" value="BLR3430 PROTEIN"/>
    <property type="match status" value="1"/>
</dbReference>
<dbReference type="Pfam" id="PF01796">
    <property type="entry name" value="OB_ChsH2_C"/>
    <property type="match status" value="1"/>
</dbReference>
<name>A0A7Y6JY16_9BURK</name>
<evidence type="ECO:0000259" key="2">
    <source>
        <dbReference type="Pfam" id="PF12172"/>
    </source>
</evidence>
<feature type="domain" description="ChsH2 C-terminal OB-fold" evidence="1">
    <location>
        <begin position="53"/>
        <end position="110"/>
    </location>
</feature>
<evidence type="ECO:0000313" key="4">
    <source>
        <dbReference type="Proteomes" id="UP000594380"/>
    </source>
</evidence>
<comment type="caution">
    <text evidence="3">The sequence shown here is derived from an EMBL/GenBank/DDBJ whole genome shotgun (WGS) entry which is preliminary data.</text>
</comment>
<dbReference type="AlphaFoldDB" id="A0A7Y6JY16"/>
<sequence length="136" mass="14562">MTGFKRIGTAAVVRGEDKWSLMGAKCADCGALLYPVLTTCPECGSQSFVASPLQTFGNLYSYSVVHTGPKGVTVPYVVGYVDLCDGLRMFARIEVAPHTVEIGQQLELCVVPANKQASQFTYFFTAPGGLSQQVNS</sequence>
<feature type="domain" description="ChsH2 rubredoxin-like zinc ribbon" evidence="2">
    <location>
        <begin position="21"/>
        <end position="48"/>
    </location>
</feature>
<dbReference type="SUPFAM" id="SSF50249">
    <property type="entry name" value="Nucleic acid-binding proteins"/>
    <property type="match status" value="1"/>
</dbReference>
<dbReference type="Gene3D" id="6.10.30.10">
    <property type="match status" value="1"/>
</dbReference>